<feature type="region of interest" description="Disordered" evidence="1">
    <location>
        <begin position="1"/>
        <end position="25"/>
    </location>
</feature>
<evidence type="ECO:0000256" key="1">
    <source>
        <dbReference type="SAM" id="MobiDB-lite"/>
    </source>
</evidence>
<protein>
    <submittedName>
        <fullName evidence="2">Uncharacterized protein</fullName>
    </submittedName>
</protein>
<sequence length="117" mass="12904">MDTADTILPRSDTPTGTEDMLRPPNRYSSTDVFPLLFSMTYDGPKSFNALPKEVRSVTGCSVDNFKSGLDKFLYTIPDEPPVPGYTARCRTSNTIPDQVTLQDWDARIGSSSGPPRL</sequence>
<dbReference type="AlphaFoldDB" id="A0AAE1EYX7"/>
<organism evidence="2 3">
    <name type="scientific">Petrolisthes cinctipes</name>
    <name type="common">Flat porcelain crab</name>
    <dbReference type="NCBI Taxonomy" id="88211"/>
    <lineage>
        <taxon>Eukaryota</taxon>
        <taxon>Metazoa</taxon>
        <taxon>Ecdysozoa</taxon>
        <taxon>Arthropoda</taxon>
        <taxon>Crustacea</taxon>
        <taxon>Multicrustacea</taxon>
        <taxon>Malacostraca</taxon>
        <taxon>Eumalacostraca</taxon>
        <taxon>Eucarida</taxon>
        <taxon>Decapoda</taxon>
        <taxon>Pleocyemata</taxon>
        <taxon>Anomura</taxon>
        <taxon>Galatheoidea</taxon>
        <taxon>Porcellanidae</taxon>
        <taxon>Petrolisthes</taxon>
    </lineage>
</organism>
<accession>A0AAE1EYX7</accession>
<evidence type="ECO:0000313" key="2">
    <source>
        <dbReference type="EMBL" id="KAK3863854.1"/>
    </source>
</evidence>
<evidence type="ECO:0000313" key="3">
    <source>
        <dbReference type="Proteomes" id="UP001286313"/>
    </source>
</evidence>
<proteinExistence type="predicted"/>
<dbReference type="EMBL" id="JAWQEG010003921">
    <property type="protein sequence ID" value="KAK3863854.1"/>
    <property type="molecule type" value="Genomic_DNA"/>
</dbReference>
<reference evidence="2" key="1">
    <citation type="submission" date="2023-10" db="EMBL/GenBank/DDBJ databases">
        <title>Genome assemblies of two species of porcelain crab, Petrolisthes cinctipes and Petrolisthes manimaculis (Anomura: Porcellanidae).</title>
        <authorList>
            <person name="Angst P."/>
        </authorList>
    </citation>
    <scope>NUCLEOTIDE SEQUENCE</scope>
    <source>
        <strain evidence="2">PB745_01</strain>
        <tissue evidence="2">Gill</tissue>
    </source>
</reference>
<name>A0AAE1EYX7_PETCI</name>
<dbReference type="Proteomes" id="UP001286313">
    <property type="component" value="Unassembled WGS sequence"/>
</dbReference>
<keyword evidence="3" id="KW-1185">Reference proteome</keyword>
<gene>
    <name evidence="2" type="ORF">Pcinc_030407</name>
</gene>
<comment type="caution">
    <text evidence="2">The sequence shown here is derived from an EMBL/GenBank/DDBJ whole genome shotgun (WGS) entry which is preliminary data.</text>
</comment>